<feature type="compositionally biased region" description="Polar residues" evidence="7">
    <location>
        <begin position="429"/>
        <end position="441"/>
    </location>
</feature>
<evidence type="ECO:0000313" key="9">
    <source>
        <dbReference type="EnsemblFungi" id="MVLG_04624T0"/>
    </source>
</evidence>
<feature type="region of interest" description="Disordered" evidence="7">
    <location>
        <begin position="70"/>
        <end position="108"/>
    </location>
</feature>
<feature type="compositionally biased region" description="Low complexity" evidence="7">
    <location>
        <begin position="70"/>
        <end position="86"/>
    </location>
</feature>
<feature type="region of interest" description="Disordered" evidence="7">
    <location>
        <begin position="788"/>
        <end position="841"/>
    </location>
</feature>
<dbReference type="STRING" id="683840.U5HBT0"/>
<feature type="compositionally biased region" description="Basic and acidic residues" evidence="7">
    <location>
        <begin position="496"/>
        <end position="505"/>
    </location>
</feature>
<feature type="compositionally biased region" description="Basic and acidic residues" evidence="7">
    <location>
        <begin position="400"/>
        <end position="427"/>
    </location>
</feature>
<keyword evidence="4" id="KW-0539">Nucleus</keyword>
<feature type="compositionally biased region" description="Acidic residues" evidence="7">
    <location>
        <begin position="142"/>
        <end position="166"/>
    </location>
</feature>
<feature type="compositionally biased region" description="Basic and acidic residues" evidence="7">
    <location>
        <begin position="823"/>
        <end position="841"/>
    </location>
</feature>
<feature type="region of interest" description="Disordered" evidence="7">
    <location>
        <begin position="496"/>
        <end position="587"/>
    </location>
</feature>
<dbReference type="PANTHER" id="PTHR17039:SF0">
    <property type="entry name" value="U3 SMALL NUCLEOLAR RIBONUCLEOPROTEIN PROTEIN MPP10"/>
    <property type="match status" value="1"/>
</dbReference>
<feature type="region of interest" description="Disordered" evidence="7">
    <location>
        <begin position="139"/>
        <end position="459"/>
    </location>
</feature>
<feature type="region of interest" description="Disordered" evidence="7">
    <location>
        <begin position="858"/>
        <end position="894"/>
    </location>
</feature>
<feature type="compositionally biased region" description="Acidic residues" evidence="7">
    <location>
        <begin position="193"/>
        <end position="235"/>
    </location>
</feature>
<organism evidence="8">
    <name type="scientific">Microbotryum lychnidis-dioicae (strain p1A1 Lamole / MvSl-1064)</name>
    <name type="common">Anther smut fungus</name>
    <dbReference type="NCBI Taxonomy" id="683840"/>
    <lineage>
        <taxon>Eukaryota</taxon>
        <taxon>Fungi</taxon>
        <taxon>Dikarya</taxon>
        <taxon>Basidiomycota</taxon>
        <taxon>Pucciniomycotina</taxon>
        <taxon>Microbotryomycetes</taxon>
        <taxon>Microbotryales</taxon>
        <taxon>Microbotryaceae</taxon>
        <taxon>Microbotryum</taxon>
    </lineage>
</organism>
<feature type="compositionally biased region" description="Acidic residues" evidence="7">
    <location>
        <begin position="506"/>
        <end position="552"/>
    </location>
</feature>
<feature type="compositionally biased region" description="Basic and acidic residues" evidence="7">
    <location>
        <begin position="265"/>
        <end position="275"/>
    </location>
</feature>
<dbReference type="GO" id="GO:0034457">
    <property type="term" value="C:Mpp10 complex"/>
    <property type="evidence" value="ECO:0007669"/>
    <property type="project" value="InterPro"/>
</dbReference>
<dbReference type="GO" id="GO:0005732">
    <property type="term" value="C:sno(s)RNA-containing ribonucleoprotein complex"/>
    <property type="evidence" value="ECO:0007669"/>
    <property type="project" value="InterPro"/>
</dbReference>
<dbReference type="EnsemblFungi" id="MVLG_04624T0">
    <property type="protein sequence ID" value="MVLG_04624T0"/>
    <property type="gene ID" value="MVLG_04624"/>
</dbReference>
<feature type="compositionally biased region" description="Acidic residues" evidence="7">
    <location>
        <begin position="566"/>
        <end position="575"/>
    </location>
</feature>
<sequence>MPSLPLEASAYADSIIALAAALTERAHLFVEGLEDVELRAKCEDALKMGFDRALTSEASAFPHLSTLITSLTPSSAPSTRSKSRSSQVQEPERLKAETILPPTPLSELTTRGMEPEMIWEQIEMRNSVVDEVLQEMFGGEGREEEEGEGEEEEQEQEQEQEEDSDENALNAGIDGEDDFDMSAFYRYDRGEGSDEEEGDEDEEEDEDPDGEGSYEDDNDEEEDDDAESQDTEDELAVERFVEMEPFEADLGKPTPGWPNTYIIRGGEETELPEHAQEEDEDPEADETKQLSLENFDRPGRKSKGPKRTGPASAVDDAFFSLHDFHQHVDEGEAEMDRMIRGEADSDDGDDQMDNFDLFAPVDGADKDEDDEDEDKEEEDLDVAGIMYSDFFDPPSRPLGGKKDGKKGGGSGPRDDKPKEKGKWKANEVKASTITIVTNPIPTANGDAAAGEDKGKGTDRVKFADKVKVKLIPSRGGRFAKLVEALGYDKAVIAFEQLKESERGMEMEENDEDDKDKEGSVDDGEMDEDEEGEEGEEEEGEDDEEDEEEESQLEEQATMQRVSSSLFDDDEDDEVEGESKGEKLSRHERRLLQLSSQIASLEAENVGPKKWATLGEAQARNRPANSLLEEDLEFERMGKVVPVITEETTKSIEDLIKKRILDNQFDDVERRRAVDPHAFLPSRFMELQDTKSNKSLAEIYEDDYQSARAKETGEKVVHEMDAALEAKHQEIEQLFDDLAAKLDALSNARFTPKPPKSTISTITNAPSLSLESALPPTQKATSMLAPEEVFVPDPTNEDRSDFTPAQKKAARQKRRKARAAMAEQVERIKESKGAKGAKKDKEMATQMLVGQKGVTVLGKGGEKVEAVNGKKRKRSEGGDDDAGGPSGVSGVRLKL</sequence>
<dbReference type="GO" id="GO:0032040">
    <property type="term" value="C:small-subunit processome"/>
    <property type="evidence" value="ECO:0007669"/>
    <property type="project" value="TreeGrafter"/>
</dbReference>
<evidence type="ECO:0000256" key="4">
    <source>
        <dbReference type="ARBA" id="ARBA00023242"/>
    </source>
</evidence>
<proteinExistence type="inferred from homology"/>
<dbReference type="Proteomes" id="UP000017200">
    <property type="component" value="Unassembled WGS sequence"/>
</dbReference>
<keyword evidence="3" id="KW-0698">rRNA processing</keyword>
<evidence type="ECO:0000313" key="8">
    <source>
        <dbReference type="EMBL" id="KDE04976.1"/>
    </source>
</evidence>
<reference evidence="8 10" key="3">
    <citation type="journal article" date="2015" name="BMC Genomics">
        <title>Sex and parasites: genomic and transcriptomic analysis of Microbotryum lychnidis-dioicae, the biotrophic and plant-castrating anther smut fungus.</title>
        <authorList>
            <person name="Perlin M.H."/>
            <person name="Amselem J."/>
            <person name="Fontanillas E."/>
            <person name="Toh S.S."/>
            <person name="Chen Z."/>
            <person name="Goldberg J."/>
            <person name="Duplessis S."/>
            <person name="Henrissat B."/>
            <person name="Young S."/>
            <person name="Zeng Q."/>
            <person name="Aguileta G."/>
            <person name="Petit E."/>
            <person name="Badouin H."/>
            <person name="Andrews J."/>
            <person name="Razeeq D."/>
            <person name="Gabaldon T."/>
            <person name="Quesneville H."/>
            <person name="Giraud T."/>
            <person name="Hood M.E."/>
            <person name="Schultz D.J."/>
            <person name="Cuomo C.A."/>
        </authorList>
    </citation>
    <scope>NUCLEOTIDE SEQUENCE [LARGE SCALE GENOMIC DNA]</scope>
    <source>
        <strain evidence="10">p1A1 Lamole</strain>
        <strain evidence="8">P1A1 Lamole</strain>
    </source>
</reference>
<evidence type="ECO:0000256" key="1">
    <source>
        <dbReference type="ARBA" id="ARBA00004604"/>
    </source>
</evidence>
<accession>U5HBT0</accession>
<feature type="compositionally biased region" description="Basic and acidic residues" evidence="7">
    <location>
        <begin position="450"/>
        <end position="459"/>
    </location>
</feature>
<feature type="compositionally biased region" description="Acidic residues" evidence="7">
    <location>
        <begin position="365"/>
        <end position="381"/>
    </location>
</feature>
<dbReference type="OMA" id="HFAEDFG"/>
<dbReference type="Pfam" id="PF04006">
    <property type="entry name" value="Mpp10"/>
    <property type="match status" value="3"/>
</dbReference>
<reference evidence="9" key="4">
    <citation type="submission" date="2015-06" db="UniProtKB">
        <authorList>
            <consortium name="EnsemblFungi"/>
        </authorList>
    </citation>
    <scope>IDENTIFICATION</scope>
</reference>
<feature type="compositionally biased region" description="Basic and acidic residues" evidence="7">
    <location>
        <begin position="322"/>
        <end position="343"/>
    </location>
</feature>
<dbReference type="GO" id="GO:0006364">
    <property type="term" value="P:rRNA processing"/>
    <property type="evidence" value="ECO:0007669"/>
    <property type="project" value="UniProtKB-KW"/>
</dbReference>
<dbReference type="PIRSF" id="PIRSF017300">
    <property type="entry name" value="snoRNP_Mpp10"/>
    <property type="match status" value="1"/>
</dbReference>
<evidence type="ECO:0000256" key="2">
    <source>
        <dbReference type="ARBA" id="ARBA00022517"/>
    </source>
</evidence>
<evidence type="ECO:0000256" key="3">
    <source>
        <dbReference type="ARBA" id="ARBA00022552"/>
    </source>
</evidence>
<evidence type="ECO:0000313" key="10">
    <source>
        <dbReference type="Proteomes" id="UP000017200"/>
    </source>
</evidence>
<keyword evidence="2" id="KW-0690">Ribosome biogenesis</keyword>
<keyword evidence="5" id="KW-0687">Ribonucleoprotein</keyword>
<keyword evidence="10" id="KW-1185">Reference proteome</keyword>
<feature type="compositionally biased region" description="Acidic residues" evidence="7">
    <location>
        <begin position="344"/>
        <end position="353"/>
    </location>
</feature>
<protein>
    <submittedName>
        <fullName evidence="8 9">Uncharacterized protein</fullName>
    </submittedName>
</protein>
<feature type="compositionally biased region" description="Polar residues" evidence="7">
    <location>
        <begin position="553"/>
        <end position="565"/>
    </location>
</feature>
<name>U5HBT0_USTV1</name>
<dbReference type="InterPro" id="IPR012173">
    <property type="entry name" value="Mpp10"/>
</dbReference>
<dbReference type="EMBL" id="GL541695">
    <property type="protein sequence ID" value="KDE04976.1"/>
    <property type="molecule type" value="Genomic_DNA"/>
</dbReference>
<gene>
    <name evidence="8" type="ORF">MVLG_04624</name>
</gene>
<feature type="compositionally biased region" description="Basic residues" evidence="7">
    <location>
        <begin position="807"/>
        <end position="817"/>
    </location>
</feature>
<dbReference type="HOGENOM" id="CLU_011271_2_0_1"/>
<reference evidence="8" key="2">
    <citation type="submission" date="2010-11" db="EMBL/GenBank/DDBJ databases">
        <authorList>
            <consortium name="The Broad Institute Genome Sequencing Platform"/>
            <person name="Earl A."/>
            <person name="Ward D."/>
            <person name="Feldgarden M."/>
            <person name="Gevers D."/>
            <person name="Butler R."/>
            <person name="Young S.K."/>
            <person name="Zeng Q."/>
            <person name="Gargeya S."/>
            <person name="Fitzgerald M."/>
            <person name="Haas B."/>
            <person name="Abouelleil A."/>
            <person name="Alvarado L."/>
            <person name="Arachchi H.M."/>
            <person name="Berlin A."/>
            <person name="Brown A."/>
            <person name="Chapman S.B."/>
            <person name="Chen Z."/>
            <person name="Dunbar C."/>
            <person name="Freedman E."/>
            <person name="Gearin G."/>
            <person name="Gellesch M."/>
            <person name="Goldberg J."/>
            <person name="Griggs A."/>
            <person name="Gujja S."/>
            <person name="Heilman E."/>
            <person name="Heiman D."/>
            <person name="Howarth C."/>
            <person name="Larson L."/>
            <person name="Lui A."/>
            <person name="MacDonald P.J.P."/>
            <person name="Mehta T."/>
            <person name="Montmayeur A."/>
            <person name="Murphy C."/>
            <person name="Neiman D."/>
            <person name="Pearson M."/>
            <person name="Priest M."/>
            <person name="Roberts A."/>
            <person name="Saif S."/>
            <person name="Shea T."/>
            <person name="Shenoy N."/>
            <person name="Sisk P."/>
            <person name="Stolte C."/>
            <person name="Sykes S."/>
            <person name="White J."/>
            <person name="Yandava C."/>
            <person name="Wortman J."/>
            <person name="Nusbaum C."/>
            <person name="Birren B."/>
        </authorList>
    </citation>
    <scope>NUCLEOTIDE SEQUENCE</scope>
    <source>
        <strain evidence="8">P1A1 Lamole</strain>
    </source>
</reference>
<evidence type="ECO:0000256" key="7">
    <source>
        <dbReference type="SAM" id="MobiDB-lite"/>
    </source>
</evidence>
<dbReference type="InParanoid" id="U5HBT0"/>
<comment type="subcellular location">
    <subcellularLocation>
        <location evidence="1">Nucleus</location>
        <location evidence="1">Nucleolus</location>
    </subcellularLocation>
</comment>
<comment type="similarity">
    <text evidence="6">Belongs to the MPP10 family.</text>
</comment>
<dbReference type="OrthoDB" id="445326at2759"/>
<reference evidence="10" key="1">
    <citation type="submission" date="2010-11" db="EMBL/GenBank/DDBJ databases">
        <title>The genome sequence of Microbotryum violaceum strain p1A1 Lamole.</title>
        <authorList>
            <person name="Cuomo C."/>
            <person name="Perlin M."/>
            <person name="Young S.K."/>
            <person name="Zeng Q."/>
            <person name="Gargeya S."/>
            <person name="Alvarado L."/>
            <person name="Berlin A."/>
            <person name="Chapman S.B."/>
            <person name="Chen Z."/>
            <person name="Freedman E."/>
            <person name="Gellesch M."/>
            <person name="Goldberg J."/>
            <person name="Griggs A."/>
            <person name="Gujja S."/>
            <person name="Heilman E."/>
            <person name="Heiman D."/>
            <person name="Howarth C."/>
            <person name="Mehta T."/>
            <person name="Neiman D."/>
            <person name="Pearson M."/>
            <person name="Roberts A."/>
            <person name="Saif S."/>
            <person name="Shea T."/>
            <person name="Shenoy N."/>
            <person name="Sisk P."/>
            <person name="Stolte C."/>
            <person name="Sykes S."/>
            <person name="White J."/>
            <person name="Yandava C."/>
            <person name="Haas B."/>
            <person name="Nusbaum C."/>
            <person name="Birren B."/>
        </authorList>
    </citation>
    <scope>NUCLEOTIDE SEQUENCE [LARGE SCALE GENOMIC DNA]</scope>
    <source>
        <strain evidence="10">p1A1 Lamole</strain>
    </source>
</reference>
<evidence type="ECO:0000256" key="6">
    <source>
        <dbReference type="ARBA" id="ARBA00029455"/>
    </source>
</evidence>
<evidence type="ECO:0000256" key="5">
    <source>
        <dbReference type="ARBA" id="ARBA00023274"/>
    </source>
</evidence>
<dbReference type="PANTHER" id="PTHR17039">
    <property type="entry name" value="U3 SMALL NUCLEOLAR RIBONUCLEOPROTEIN PROTEIN MPP10"/>
    <property type="match status" value="1"/>
</dbReference>
<dbReference type="AlphaFoldDB" id="U5HBT0"/>
<dbReference type="EMBL" id="AEIJ01000459">
    <property type="status" value="NOT_ANNOTATED_CDS"/>
    <property type="molecule type" value="Genomic_DNA"/>
</dbReference>